<keyword evidence="4" id="KW-1185">Reference proteome</keyword>
<dbReference type="Proteomes" id="UP001201812">
    <property type="component" value="Unassembled WGS sequence"/>
</dbReference>
<evidence type="ECO:0000256" key="1">
    <source>
        <dbReference type="SAM" id="MobiDB-lite"/>
    </source>
</evidence>
<evidence type="ECO:0000256" key="2">
    <source>
        <dbReference type="SAM" id="SignalP"/>
    </source>
</evidence>
<accession>A0AAD4MEA9</accession>
<feature type="signal peptide" evidence="2">
    <location>
        <begin position="1"/>
        <end position="17"/>
    </location>
</feature>
<organism evidence="3 4">
    <name type="scientific">Ditylenchus destructor</name>
    <dbReference type="NCBI Taxonomy" id="166010"/>
    <lineage>
        <taxon>Eukaryota</taxon>
        <taxon>Metazoa</taxon>
        <taxon>Ecdysozoa</taxon>
        <taxon>Nematoda</taxon>
        <taxon>Chromadorea</taxon>
        <taxon>Rhabditida</taxon>
        <taxon>Tylenchina</taxon>
        <taxon>Tylenchomorpha</taxon>
        <taxon>Sphaerularioidea</taxon>
        <taxon>Anguinidae</taxon>
        <taxon>Anguininae</taxon>
        <taxon>Ditylenchus</taxon>
    </lineage>
</organism>
<keyword evidence="2" id="KW-0732">Signal</keyword>
<evidence type="ECO:0000313" key="4">
    <source>
        <dbReference type="Proteomes" id="UP001201812"/>
    </source>
</evidence>
<proteinExistence type="predicted"/>
<gene>
    <name evidence="3" type="ORF">DdX_22486</name>
</gene>
<name>A0AAD4MEA9_9BILA</name>
<dbReference type="EMBL" id="JAKKPZ010001219">
    <property type="protein sequence ID" value="KAI1690423.1"/>
    <property type="molecule type" value="Genomic_DNA"/>
</dbReference>
<protein>
    <submittedName>
        <fullName evidence="3">Uncharacterized protein</fullName>
    </submittedName>
</protein>
<feature type="chain" id="PRO_5042052008" evidence="2">
    <location>
        <begin position="18"/>
        <end position="219"/>
    </location>
</feature>
<feature type="region of interest" description="Disordered" evidence="1">
    <location>
        <begin position="156"/>
        <end position="196"/>
    </location>
</feature>
<evidence type="ECO:0000313" key="3">
    <source>
        <dbReference type="EMBL" id="KAI1690423.1"/>
    </source>
</evidence>
<dbReference type="AlphaFoldDB" id="A0AAD4MEA9"/>
<comment type="caution">
    <text evidence="3">The sequence shown here is derived from an EMBL/GenBank/DDBJ whole genome shotgun (WGS) entry which is preliminary data.</text>
</comment>
<feature type="compositionally biased region" description="Polar residues" evidence="1">
    <location>
        <begin position="169"/>
        <end position="178"/>
    </location>
</feature>
<sequence length="219" mass="23746">MCTLAIFVFSFITTVSAPGYLPALPMQNSSPVPNFGAIANSSIHNDQRSIFSTNQVSVPTAQVNGEDNNLESSSNVVEEFLNQIANKDQMKLTISMPVPATDEEYAIYSNSVVFNEIFDSIPKDETVRRVKRDVTKPSPSAPAQQLANIMQQSLQNKHNKNKATNANNGTSQPSNTTGQSKQPSAPPALPQSSKSFTASKFTEISVKFSPKYIPATNCV</sequence>
<reference evidence="3" key="1">
    <citation type="submission" date="2022-01" db="EMBL/GenBank/DDBJ databases">
        <title>Genome Sequence Resource for Two Populations of Ditylenchus destructor, the Migratory Endoparasitic Phytonematode.</title>
        <authorList>
            <person name="Zhang H."/>
            <person name="Lin R."/>
            <person name="Xie B."/>
        </authorList>
    </citation>
    <scope>NUCLEOTIDE SEQUENCE</scope>
    <source>
        <strain evidence="3">BazhouSP</strain>
    </source>
</reference>